<evidence type="ECO:0000259" key="3">
    <source>
        <dbReference type="Pfam" id="PF09118"/>
    </source>
</evidence>
<proteinExistence type="predicted"/>
<dbReference type="Gene3D" id="2.130.10.80">
    <property type="entry name" value="Galactose oxidase/kelch, beta-propeller"/>
    <property type="match status" value="1"/>
</dbReference>
<keyword evidence="1" id="KW-0732">Signal</keyword>
<accession>A0A9N9H2R5</accession>
<evidence type="ECO:0000313" key="4">
    <source>
        <dbReference type="EMBL" id="CAG8653742.1"/>
    </source>
</evidence>
<reference evidence="4" key="1">
    <citation type="submission" date="2021-06" db="EMBL/GenBank/DDBJ databases">
        <authorList>
            <person name="Kallberg Y."/>
            <person name="Tangrot J."/>
            <person name="Rosling A."/>
        </authorList>
    </citation>
    <scope>NUCLEOTIDE SEQUENCE</scope>
    <source>
        <strain evidence="4">IA702</strain>
    </source>
</reference>
<name>A0A9N9H2R5_9GLOM</name>
<dbReference type="OrthoDB" id="2019572at2759"/>
<evidence type="ECO:0000313" key="5">
    <source>
        <dbReference type="Proteomes" id="UP000789572"/>
    </source>
</evidence>
<dbReference type="PANTHER" id="PTHR32208:SF21">
    <property type="entry name" value="LOW QUALITY PROTEIN: ALDEHYDE OXIDASE GLOX-LIKE"/>
    <property type="match status" value="1"/>
</dbReference>
<comment type="caution">
    <text evidence="4">The sequence shown here is derived from an EMBL/GenBank/DDBJ whole genome shotgun (WGS) entry which is preliminary data.</text>
</comment>
<feature type="domain" description="Galactose oxidase-like Early set" evidence="3">
    <location>
        <begin position="99"/>
        <end position="193"/>
    </location>
</feature>
<dbReference type="Proteomes" id="UP000789572">
    <property type="component" value="Unassembled WGS sequence"/>
</dbReference>
<evidence type="ECO:0000259" key="2">
    <source>
        <dbReference type="Pfam" id="PF07250"/>
    </source>
</evidence>
<sequence>KQGQYQATNPVFFPVAYNMNAPKGSRWTHYAATTIPRLYHSVAMLIPDGTIWVAGSNPNNAPSNTGFITEYRAEKFTPPYLETSNPRITITSFAGSTDINKAPISVQYNAKYEIVFTLANGAKPGTISSTLIHNGFTTHSQTMSMRSVKLQLDPFTTKPDGSYSVNVWMPPNSFIVPPGPQYVYLLNDGVPGVLGIHVLIG</sequence>
<dbReference type="InterPro" id="IPR013783">
    <property type="entry name" value="Ig-like_fold"/>
</dbReference>
<dbReference type="AlphaFoldDB" id="A0A9N9H2R5"/>
<dbReference type="EMBL" id="CAJVPJ010004608">
    <property type="protein sequence ID" value="CAG8653742.1"/>
    <property type="molecule type" value="Genomic_DNA"/>
</dbReference>
<protein>
    <submittedName>
        <fullName evidence="4">6522_t:CDS:1</fullName>
    </submittedName>
</protein>
<dbReference type="Pfam" id="PF09118">
    <property type="entry name" value="GO-like_E_set"/>
    <property type="match status" value="1"/>
</dbReference>
<dbReference type="Pfam" id="PF07250">
    <property type="entry name" value="Glyoxal_oxid_N"/>
    <property type="match status" value="1"/>
</dbReference>
<feature type="non-terminal residue" evidence="4">
    <location>
        <position position="201"/>
    </location>
</feature>
<dbReference type="InterPro" id="IPR037293">
    <property type="entry name" value="Gal_Oxidase_central_sf"/>
</dbReference>
<keyword evidence="5" id="KW-1185">Reference proteome</keyword>
<dbReference type="Gene3D" id="2.60.40.10">
    <property type="entry name" value="Immunoglobulins"/>
    <property type="match status" value="1"/>
</dbReference>
<dbReference type="SUPFAM" id="SSF50965">
    <property type="entry name" value="Galactose oxidase, central domain"/>
    <property type="match status" value="1"/>
</dbReference>
<dbReference type="InterPro" id="IPR015202">
    <property type="entry name" value="GO-like_E_set"/>
</dbReference>
<gene>
    <name evidence="4" type="ORF">POCULU_LOCUS10090</name>
</gene>
<dbReference type="InterPro" id="IPR009880">
    <property type="entry name" value="Glyoxal_oxidase_N"/>
</dbReference>
<feature type="domain" description="Glyoxal oxidase N-terminal" evidence="2">
    <location>
        <begin position="2"/>
        <end position="80"/>
    </location>
</feature>
<dbReference type="SUPFAM" id="SSF81296">
    <property type="entry name" value="E set domains"/>
    <property type="match status" value="1"/>
</dbReference>
<organism evidence="4 5">
    <name type="scientific">Paraglomus occultum</name>
    <dbReference type="NCBI Taxonomy" id="144539"/>
    <lineage>
        <taxon>Eukaryota</taxon>
        <taxon>Fungi</taxon>
        <taxon>Fungi incertae sedis</taxon>
        <taxon>Mucoromycota</taxon>
        <taxon>Glomeromycotina</taxon>
        <taxon>Glomeromycetes</taxon>
        <taxon>Paraglomerales</taxon>
        <taxon>Paraglomeraceae</taxon>
        <taxon>Paraglomus</taxon>
    </lineage>
</organism>
<evidence type="ECO:0000256" key="1">
    <source>
        <dbReference type="ARBA" id="ARBA00022729"/>
    </source>
</evidence>
<dbReference type="PANTHER" id="PTHR32208">
    <property type="entry name" value="SECRETED PROTEIN-RELATED"/>
    <property type="match status" value="1"/>
</dbReference>
<dbReference type="InterPro" id="IPR011043">
    <property type="entry name" value="Gal_Oxase/kelch_b-propeller"/>
</dbReference>
<dbReference type="InterPro" id="IPR014756">
    <property type="entry name" value="Ig_E-set"/>
</dbReference>